<gene>
    <name evidence="1" type="ORF">MNBD_ALPHA06-1285</name>
</gene>
<dbReference type="CDD" id="cd07525">
    <property type="entry name" value="HAD_like"/>
    <property type="match status" value="1"/>
</dbReference>
<name>A0A3B0SNA0_9ZZZZ</name>
<dbReference type="Pfam" id="PF13344">
    <property type="entry name" value="Hydrolase_6"/>
    <property type="match status" value="1"/>
</dbReference>
<dbReference type="GO" id="GO:0016791">
    <property type="term" value="F:phosphatase activity"/>
    <property type="evidence" value="ECO:0007669"/>
    <property type="project" value="TreeGrafter"/>
</dbReference>
<dbReference type="NCBIfam" id="TIGR01459">
    <property type="entry name" value="HAD-SF-IIA-hyp4"/>
    <property type="match status" value="1"/>
</dbReference>
<dbReference type="NCBIfam" id="TIGR01460">
    <property type="entry name" value="HAD-SF-IIA"/>
    <property type="match status" value="1"/>
</dbReference>
<protein>
    <submittedName>
        <fullName evidence="1">HAD superfamily protein involved in N-acetyl-glucosamine catabolism</fullName>
    </submittedName>
</protein>
<dbReference type="AlphaFoldDB" id="A0A3B0SNA0"/>
<organism evidence="1">
    <name type="scientific">hydrothermal vent metagenome</name>
    <dbReference type="NCBI Taxonomy" id="652676"/>
    <lineage>
        <taxon>unclassified sequences</taxon>
        <taxon>metagenomes</taxon>
        <taxon>ecological metagenomes</taxon>
    </lineage>
</organism>
<dbReference type="InterPro" id="IPR023214">
    <property type="entry name" value="HAD_sf"/>
</dbReference>
<dbReference type="InterPro" id="IPR036412">
    <property type="entry name" value="HAD-like_sf"/>
</dbReference>
<reference evidence="1" key="1">
    <citation type="submission" date="2018-06" db="EMBL/GenBank/DDBJ databases">
        <authorList>
            <person name="Zhirakovskaya E."/>
        </authorList>
    </citation>
    <scope>NUCLEOTIDE SEQUENCE</scope>
</reference>
<sequence>MNTLPAIISGLGQIADRYDAVLCDVWGVIHNGHEPFQASVAALARFRKERGPVILITNSPRPSREIPAQFDQIGVSHNCYDAIVTSGDATRSALQSRAPGPVYILGPKRDLPLYDGLGLQMVSLQEAAFISCTGLVHDMEETPDDYRELLAQATQLSLPMVCANPDIEVLIGNRRIWCGGALAAKYAELGGTVYYAGKPHAPIYALAFERLQELTGKPVDPAKVLAIGDGIGTDITGAMNAGIDSLFVATGIHTNALDEAGALNAKQLAKDMAQQKTRTRYGASGLVW</sequence>
<dbReference type="InterPro" id="IPR006356">
    <property type="entry name" value="HAD-SF_hydro_IIA_hyp3"/>
</dbReference>
<dbReference type="Gene3D" id="3.40.50.1000">
    <property type="entry name" value="HAD superfamily/HAD-like"/>
    <property type="match status" value="2"/>
</dbReference>
<accession>A0A3B0SNA0</accession>
<proteinExistence type="predicted"/>
<evidence type="ECO:0000313" key="1">
    <source>
        <dbReference type="EMBL" id="VAW02467.1"/>
    </source>
</evidence>
<dbReference type="InterPro" id="IPR006357">
    <property type="entry name" value="HAD-SF_hydro_IIA"/>
</dbReference>
<dbReference type="EMBL" id="UOEE01000341">
    <property type="protein sequence ID" value="VAW02467.1"/>
    <property type="molecule type" value="Genomic_DNA"/>
</dbReference>
<dbReference type="SUPFAM" id="SSF56784">
    <property type="entry name" value="HAD-like"/>
    <property type="match status" value="1"/>
</dbReference>
<dbReference type="PANTHER" id="PTHR19288">
    <property type="entry name" value="4-NITROPHENYLPHOSPHATASE-RELATED"/>
    <property type="match status" value="1"/>
</dbReference>
<dbReference type="GO" id="GO:0005737">
    <property type="term" value="C:cytoplasm"/>
    <property type="evidence" value="ECO:0007669"/>
    <property type="project" value="TreeGrafter"/>
</dbReference>
<dbReference type="PANTHER" id="PTHR19288:SF90">
    <property type="entry name" value="OS08G0542600 PROTEIN"/>
    <property type="match status" value="1"/>
</dbReference>
<dbReference type="Pfam" id="PF13242">
    <property type="entry name" value="Hydrolase_like"/>
    <property type="match status" value="1"/>
</dbReference>